<organism evidence="1">
    <name type="scientific">marine sediment metagenome</name>
    <dbReference type="NCBI Taxonomy" id="412755"/>
    <lineage>
        <taxon>unclassified sequences</taxon>
        <taxon>metagenomes</taxon>
        <taxon>ecological metagenomes</taxon>
    </lineage>
</organism>
<name>A0A0F9SBP6_9ZZZZ</name>
<protein>
    <submittedName>
        <fullName evidence="1">Uncharacterized protein</fullName>
    </submittedName>
</protein>
<proteinExistence type="predicted"/>
<comment type="caution">
    <text evidence="1">The sequence shown here is derived from an EMBL/GenBank/DDBJ whole genome shotgun (WGS) entry which is preliminary data.</text>
</comment>
<reference evidence="1" key="1">
    <citation type="journal article" date="2015" name="Nature">
        <title>Complex archaea that bridge the gap between prokaryotes and eukaryotes.</title>
        <authorList>
            <person name="Spang A."/>
            <person name="Saw J.H."/>
            <person name="Jorgensen S.L."/>
            <person name="Zaremba-Niedzwiedzka K."/>
            <person name="Martijn J."/>
            <person name="Lind A.E."/>
            <person name="van Eijk R."/>
            <person name="Schleper C."/>
            <person name="Guy L."/>
            <person name="Ettema T.J."/>
        </authorList>
    </citation>
    <scope>NUCLEOTIDE SEQUENCE</scope>
</reference>
<dbReference type="AlphaFoldDB" id="A0A0F9SBP6"/>
<evidence type="ECO:0000313" key="1">
    <source>
        <dbReference type="EMBL" id="KKN64474.1"/>
    </source>
</evidence>
<dbReference type="EMBL" id="LAZR01000553">
    <property type="protein sequence ID" value="KKN64474.1"/>
    <property type="molecule type" value="Genomic_DNA"/>
</dbReference>
<sequence>MYDTNLMLLDNAALVTSGGEVTGAYLDLWEVNADIGPQFDAYEDATPGTGQVVRPLIWNFTIHSVGTDVSGIVDMRLQFSEDGTGAEEVEHRFPVVVNADPPVVVRQSISVLAPYRYVRYSFGQSTINGSDNMVASLGPTDGGEYASPGT</sequence>
<accession>A0A0F9SBP6</accession>
<gene>
    <name evidence="1" type="ORF">LCGC14_0490870</name>
</gene>